<accession>A0AAU8JA83</accession>
<evidence type="ECO:0000256" key="1">
    <source>
        <dbReference type="SAM" id="Coils"/>
    </source>
</evidence>
<dbReference type="EMBL" id="CP159837">
    <property type="protein sequence ID" value="XCM36082.1"/>
    <property type="molecule type" value="Genomic_DNA"/>
</dbReference>
<feature type="coiled-coil region" evidence="1">
    <location>
        <begin position="41"/>
        <end position="68"/>
    </location>
</feature>
<organism evidence="2">
    <name type="scientific">Planktothricoides raciborskii GIHE-MW2</name>
    <dbReference type="NCBI Taxonomy" id="2792601"/>
    <lineage>
        <taxon>Bacteria</taxon>
        <taxon>Bacillati</taxon>
        <taxon>Cyanobacteriota</taxon>
        <taxon>Cyanophyceae</taxon>
        <taxon>Oscillatoriophycideae</taxon>
        <taxon>Oscillatoriales</taxon>
        <taxon>Oscillatoriaceae</taxon>
        <taxon>Planktothricoides</taxon>
    </lineage>
</organism>
<keyword evidence="1" id="KW-0175">Coiled coil</keyword>
<proteinExistence type="predicted"/>
<dbReference type="RefSeq" id="WP_190879167.1">
    <property type="nucleotide sequence ID" value="NZ_CP159837.1"/>
</dbReference>
<sequence length="452" mass="48793">MNQQYKALREKLTQLTERKPGLGARMAQAAIELKDAGVPPAELLLEQLSAYRQEFAALRDQARELAKSLPKPPMPPQITSLKDIENILEALEASGAPSVGERETALKILDQVLAIAHSDDPKFPPLEDAKAKARELRRLIAQAPADALPQPVQTLNSGDHPFAGLLTLINPPSGLSDDRWGILVEIVTRAFSKSLTVAAARGKLTIDMTIPSVSTVANQSTTATPAPPAPSKQNFPEVLILSEAGTVGNAPQPEESVLKPPITQINSPDVIILPSYEEPPKQPGTSQPAKVAEPLVFGSMPLSEQKNPSPPTVGESQGLKVLVHIERLGDRLFGHDEFAGTRGKALRIEGFAINIEPPIPGLSLEYMGHLEGIGDTPWTPQGQFLGTRGSGKRMEGFAIRLTGEKAHQYNVYYVAHIQNIGDSSVCFNGDYCGTRGQGLRIEGMKVWLQKKP</sequence>
<gene>
    <name evidence="2" type="ORF">ABWT76_004815</name>
</gene>
<dbReference type="Pfam" id="PF07538">
    <property type="entry name" value="ChW"/>
    <property type="match status" value="2"/>
</dbReference>
<dbReference type="SMART" id="SM00728">
    <property type="entry name" value="ChW"/>
    <property type="match status" value="3"/>
</dbReference>
<reference evidence="2" key="1">
    <citation type="submission" date="2024-07" db="EMBL/GenBank/DDBJ databases">
        <authorList>
            <person name="Kim Y.J."/>
            <person name="Jeong J.Y."/>
        </authorList>
    </citation>
    <scope>NUCLEOTIDE SEQUENCE</scope>
    <source>
        <strain evidence="2">GIHE-MW2</strain>
    </source>
</reference>
<evidence type="ECO:0000313" key="2">
    <source>
        <dbReference type="EMBL" id="XCM36082.1"/>
    </source>
</evidence>
<dbReference type="InterPro" id="IPR006637">
    <property type="entry name" value="ChW"/>
</dbReference>
<protein>
    <submittedName>
        <fullName evidence="2">Uncharacterized protein</fullName>
    </submittedName>
</protein>
<dbReference type="AlphaFoldDB" id="A0AAU8JA83"/>
<name>A0AAU8JA83_9CYAN</name>